<reference evidence="1" key="1">
    <citation type="submission" date="2018-02" db="EMBL/GenBank/DDBJ databases">
        <title>Rhizophora mucronata_Transcriptome.</title>
        <authorList>
            <person name="Meera S.P."/>
            <person name="Sreeshan A."/>
            <person name="Augustine A."/>
        </authorList>
    </citation>
    <scope>NUCLEOTIDE SEQUENCE</scope>
    <source>
        <tissue evidence="1">Leaf</tissue>
    </source>
</reference>
<proteinExistence type="predicted"/>
<dbReference type="AlphaFoldDB" id="A0A2P2P2H3"/>
<evidence type="ECO:0000313" key="1">
    <source>
        <dbReference type="EMBL" id="MBX48922.1"/>
    </source>
</evidence>
<sequence>MHVIKIKCGNYTFYITTEPKFDKSSQSLESHPKVHLAIMFSVWMLLM</sequence>
<accession>A0A2P2P2H3</accession>
<organism evidence="1">
    <name type="scientific">Rhizophora mucronata</name>
    <name type="common">Asiatic mangrove</name>
    <dbReference type="NCBI Taxonomy" id="61149"/>
    <lineage>
        <taxon>Eukaryota</taxon>
        <taxon>Viridiplantae</taxon>
        <taxon>Streptophyta</taxon>
        <taxon>Embryophyta</taxon>
        <taxon>Tracheophyta</taxon>
        <taxon>Spermatophyta</taxon>
        <taxon>Magnoliopsida</taxon>
        <taxon>eudicotyledons</taxon>
        <taxon>Gunneridae</taxon>
        <taxon>Pentapetalae</taxon>
        <taxon>rosids</taxon>
        <taxon>fabids</taxon>
        <taxon>Malpighiales</taxon>
        <taxon>Rhizophoraceae</taxon>
        <taxon>Rhizophora</taxon>
    </lineage>
</organism>
<protein>
    <submittedName>
        <fullName evidence="1">Uncharacterized protein</fullName>
    </submittedName>
</protein>
<dbReference type="EMBL" id="GGEC01068438">
    <property type="protein sequence ID" value="MBX48922.1"/>
    <property type="molecule type" value="Transcribed_RNA"/>
</dbReference>
<name>A0A2P2P2H3_RHIMU</name>